<evidence type="ECO:0000256" key="5">
    <source>
        <dbReference type="RuleBase" id="RU000461"/>
    </source>
</evidence>
<evidence type="ECO:0000313" key="7">
    <source>
        <dbReference type="Proteomes" id="UP001390339"/>
    </source>
</evidence>
<evidence type="ECO:0000256" key="1">
    <source>
        <dbReference type="ARBA" id="ARBA00001971"/>
    </source>
</evidence>
<dbReference type="PROSITE" id="PS00086">
    <property type="entry name" value="CYTOCHROME_P450"/>
    <property type="match status" value="1"/>
</dbReference>
<keyword evidence="5" id="KW-0560">Oxidoreductase</keyword>
<keyword evidence="3 5" id="KW-0479">Metal-binding</keyword>
<comment type="similarity">
    <text evidence="5">Belongs to the cytochrome P450 family.</text>
</comment>
<dbReference type="PRINTS" id="PR00463">
    <property type="entry name" value="EP450I"/>
</dbReference>
<keyword evidence="7" id="KW-1185">Reference proteome</keyword>
<sequence length="587" mass="67073">MKVAVSLSIVDLIKRYQVEDYRNLCTQIYRLPSRIKRKVPSWPPFGRFPYHLAPDFFTMGALDVLFPAALAPSWTTFFMVPTLTYLAVIFYRLTFHPLARFPGPKIAACTGLYEAYYQCFKEGGGRYWKEVEEMHRIYGPIVRINPREVHISDSQWNDVYKYSSKASKPRWFYFRFFGKFPSTNVAESHELHQLRRGPLNTYFASSNIQKYIPMVTSLIDKLVDRVNALEGRAVSLSDAYRCLATDVATGFAFGKPFGNLDEPTFDHEFNLSVRTVVKVSTFSRHAYGLLLPVLHSMPERFARKMNPAFGRVKWLMETMQSCVRRSMDKPEAAPGQNPDVVQTLLASNLPPQEKTFPRLFSETRSVIMAGTETTGSLLVAITAYILNHPDKMEKLRAELGEAEKAKGGAALQYSDIRELPYITGVVNEGLRLANPTPTRLPRVCPDQDLTYGKYVIPMGTTISTCVQDVHNDPAIFERPAEFRPERWTDPKERRRLNRYLLPWGRGMRLCLGMELATIDTYMTVARLFSPSCPFRMRMHNTRDEDWQIFHEFFSGFPKGKGLEVMVMPAPPTTNGVVSSGDSRMNGY</sequence>
<evidence type="ECO:0000313" key="6">
    <source>
        <dbReference type="EMBL" id="KAK8877687.1"/>
    </source>
</evidence>
<dbReference type="PANTHER" id="PTHR24305:SF231">
    <property type="entry name" value="P450, PUTATIVE (EUROFUNG)-RELATED"/>
    <property type="match status" value="1"/>
</dbReference>
<dbReference type="InterPro" id="IPR050121">
    <property type="entry name" value="Cytochrome_P450_monoxygenase"/>
</dbReference>
<evidence type="ECO:0000256" key="3">
    <source>
        <dbReference type="ARBA" id="ARBA00022723"/>
    </source>
</evidence>
<reference evidence="6 7" key="1">
    <citation type="journal article" date="2024" name="IMA Fungus">
        <title>Apiospora arundinis, a panoply of carbohydrate-active enzymes and secondary metabolites.</title>
        <authorList>
            <person name="Sorensen T."/>
            <person name="Petersen C."/>
            <person name="Muurmann A.T."/>
            <person name="Christiansen J.V."/>
            <person name="Brundto M.L."/>
            <person name="Overgaard C.K."/>
            <person name="Boysen A.T."/>
            <person name="Wollenberg R.D."/>
            <person name="Larsen T.O."/>
            <person name="Sorensen J.L."/>
            <person name="Nielsen K.L."/>
            <person name="Sondergaard T.E."/>
        </authorList>
    </citation>
    <scope>NUCLEOTIDE SEQUENCE [LARGE SCALE GENOMIC DNA]</scope>
    <source>
        <strain evidence="6 7">AAU 773</strain>
    </source>
</reference>
<gene>
    <name evidence="6" type="ORF">PGQ11_002633</name>
</gene>
<dbReference type="InterPro" id="IPR036396">
    <property type="entry name" value="Cyt_P450_sf"/>
</dbReference>
<proteinExistence type="inferred from homology"/>
<dbReference type="InterPro" id="IPR001128">
    <property type="entry name" value="Cyt_P450"/>
</dbReference>
<dbReference type="PRINTS" id="PR00385">
    <property type="entry name" value="P450"/>
</dbReference>
<dbReference type="Pfam" id="PF00067">
    <property type="entry name" value="p450"/>
    <property type="match status" value="1"/>
</dbReference>
<organism evidence="6 7">
    <name type="scientific">Apiospora arundinis</name>
    <dbReference type="NCBI Taxonomy" id="335852"/>
    <lineage>
        <taxon>Eukaryota</taxon>
        <taxon>Fungi</taxon>
        <taxon>Dikarya</taxon>
        <taxon>Ascomycota</taxon>
        <taxon>Pezizomycotina</taxon>
        <taxon>Sordariomycetes</taxon>
        <taxon>Xylariomycetidae</taxon>
        <taxon>Amphisphaeriales</taxon>
        <taxon>Apiosporaceae</taxon>
        <taxon>Apiospora</taxon>
    </lineage>
</organism>
<dbReference type="SUPFAM" id="SSF48264">
    <property type="entry name" value="Cytochrome P450"/>
    <property type="match status" value="1"/>
</dbReference>
<dbReference type="PANTHER" id="PTHR24305">
    <property type="entry name" value="CYTOCHROME P450"/>
    <property type="match status" value="1"/>
</dbReference>
<keyword evidence="4 5" id="KW-0408">Iron</keyword>
<name>A0ABR2JK85_9PEZI</name>
<comment type="cofactor">
    <cofactor evidence="1">
        <name>heme</name>
        <dbReference type="ChEBI" id="CHEBI:30413"/>
    </cofactor>
</comment>
<dbReference type="Gene3D" id="1.10.630.10">
    <property type="entry name" value="Cytochrome P450"/>
    <property type="match status" value="1"/>
</dbReference>
<dbReference type="InterPro" id="IPR002401">
    <property type="entry name" value="Cyt_P450_E_grp-I"/>
</dbReference>
<dbReference type="InterPro" id="IPR017972">
    <property type="entry name" value="Cyt_P450_CS"/>
</dbReference>
<dbReference type="CDD" id="cd11062">
    <property type="entry name" value="CYP58-like"/>
    <property type="match status" value="1"/>
</dbReference>
<keyword evidence="2 5" id="KW-0349">Heme</keyword>
<dbReference type="EMBL" id="JAPCWZ010000002">
    <property type="protein sequence ID" value="KAK8877687.1"/>
    <property type="molecule type" value="Genomic_DNA"/>
</dbReference>
<evidence type="ECO:0000256" key="2">
    <source>
        <dbReference type="ARBA" id="ARBA00022617"/>
    </source>
</evidence>
<keyword evidence="5" id="KW-0503">Monooxygenase</keyword>
<accession>A0ABR2JK85</accession>
<evidence type="ECO:0000256" key="4">
    <source>
        <dbReference type="ARBA" id="ARBA00023004"/>
    </source>
</evidence>
<comment type="caution">
    <text evidence="6">The sequence shown here is derived from an EMBL/GenBank/DDBJ whole genome shotgun (WGS) entry which is preliminary data.</text>
</comment>
<dbReference type="Proteomes" id="UP001390339">
    <property type="component" value="Unassembled WGS sequence"/>
</dbReference>
<protein>
    <submittedName>
        <fullName evidence="6">Cytochrome P450</fullName>
    </submittedName>
</protein>